<keyword evidence="4 11" id="KW-0812">Transmembrane</keyword>
<proteinExistence type="inferred from homology"/>
<feature type="domain" description="CSC1/OSCA1-like 7TM region" evidence="12">
    <location>
        <begin position="346"/>
        <end position="617"/>
    </location>
</feature>
<evidence type="ECO:0000256" key="1">
    <source>
        <dbReference type="ARBA" id="ARBA00004141"/>
    </source>
</evidence>
<evidence type="ECO:0000259" key="14">
    <source>
        <dbReference type="Pfam" id="PF14703"/>
    </source>
</evidence>
<dbReference type="Pfam" id="PF14703">
    <property type="entry name" value="PHM7_cyt"/>
    <property type="match status" value="1"/>
</dbReference>
<evidence type="ECO:0000313" key="15">
    <source>
        <dbReference type="EMBL" id="RAL47215.1"/>
    </source>
</evidence>
<name>A0A328DNG0_9ASTE</name>
<evidence type="ECO:0000256" key="6">
    <source>
        <dbReference type="ARBA" id="ARBA00022989"/>
    </source>
</evidence>
<reference evidence="15 16" key="1">
    <citation type="submission" date="2018-06" db="EMBL/GenBank/DDBJ databases">
        <title>The Genome of Cuscuta australis (Dodder) Provides Insight into the Evolution of Plant Parasitism.</title>
        <authorList>
            <person name="Liu H."/>
        </authorList>
    </citation>
    <scope>NUCLEOTIDE SEQUENCE [LARGE SCALE GENOMIC DNA]</scope>
    <source>
        <strain evidence="16">cv. Yunnan</strain>
        <tissue evidence="15">Vines</tissue>
    </source>
</reference>
<feature type="region of interest" description="Disordered" evidence="10">
    <location>
        <begin position="719"/>
        <end position="743"/>
    </location>
</feature>
<evidence type="ECO:0000259" key="13">
    <source>
        <dbReference type="Pfam" id="PF13967"/>
    </source>
</evidence>
<evidence type="ECO:0000256" key="7">
    <source>
        <dbReference type="ARBA" id="ARBA00023065"/>
    </source>
</evidence>
<evidence type="ECO:0000256" key="2">
    <source>
        <dbReference type="ARBA" id="ARBA00007779"/>
    </source>
</evidence>
<dbReference type="InterPro" id="IPR032880">
    <property type="entry name" value="CSC1/OSCA1-like_N"/>
</dbReference>
<dbReference type="GO" id="GO:0005886">
    <property type="term" value="C:plasma membrane"/>
    <property type="evidence" value="ECO:0007669"/>
    <property type="project" value="TreeGrafter"/>
</dbReference>
<dbReference type="PANTHER" id="PTHR13018:SF117">
    <property type="entry name" value="CSC1-LIKE PROTEIN RXW8"/>
    <property type="match status" value="1"/>
</dbReference>
<sequence length="743" mass="84776">MILSALLTSAGINTAVCVACFSLYSVLRKQPSLLNVYFGQKLSHVPLKRNDPFCFERFVPSPSWILKAWETSDEEMNAVGGLDALVFDRTMVFSIRIFSIAAIVCLFLVLPLNYFGQEVKHTLTPGESLEIFTIENVKEGSKWLWAHCLALYIITCSTCTLLYFEYKYITSMRLAYIRSSISNPSYFTVLVRGVPWSEEEAYSEMVAKFFTNYYASSYLSHQIVYRSGVVQKLVTDAEKVYRMLKPGQNGSSLLRCGICGGKSASFKILSSDTEVDKERRDLNGPNLRDQECAAALVFFRTRYAALVASQGIKSPNPMLWVTDLAPEPRDMYWSNICVPYRLLWIRKIIILMASIFFVAFFLVPVSLTQGLVHLDKLQHTFPFLRGALKRKFIIQLVTGYLPSVVLILFSYMVPPIMMLFSTMEGSISRSGRKKSACIKILYFMVWNVFFAQTISGSVIDGWSAIDQLGKNLKDFPNLLARAVPSTATFFITYVLTSGWASLFCELMQPFGILCNLFYRFVLWNKDESTYGTMTFPYHTEFPRVLLLSLLGYTCSILAPLILPPLLVYFFLAYIVYRNQILNVYVTKYQTGGRYWIIVHKATMFSVVLTQIIALGVFGLKKSTVATGFTIPLIICTLLFNEYCRQRFHPVFRNNPAQVLVEMDRMDEQNGRMKEIYQKVTSAYCQFRRTSLTLGNPVPLNPNEKNMLQELEDDVNPAALRPDQLPGSWNEHTQLEIEEEFPNK</sequence>
<keyword evidence="7" id="KW-0406">Ion transport</keyword>
<feature type="transmembrane region" description="Helical" evidence="11">
    <location>
        <begin position="97"/>
        <end position="115"/>
    </location>
</feature>
<feature type="transmembrane region" description="Helical" evidence="11">
    <location>
        <begin position="502"/>
        <end position="523"/>
    </location>
</feature>
<feature type="domain" description="CSC1/OSCA1-like cytosolic" evidence="14">
    <location>
        <begin position="187"/>
        <end position="335"/>
    </location>
</feature>
<evidence type="ECO:0000259" key="12">
    <source>
        <dbReference type="Pfam" id="PF02714"/>
    </source>
</evidence>
<organism evidence="15 16">
    <name type="scientific">Cuscuta australis</name>
    <dbReference type="NCBI Taxonomy" id="267555"/>
    <lineage>
        <taxon>Eukaryota</taxon>
        <taxon>Viridiplantae</taxon>
        <taxon>Streptophyta</taxon>
        <taxon>Embryophyta</taxon>
        <taxon>Tracheophyta</taxon>
        <taxon>Spermatophyta</taxon>
        <taxon>Magnoliopsida</taxon>
        <taxon>eudicotyledons</taxon>
        <taxon>Gunneridae</taxon>
        <taxon>Pentapetalae</taxon>
        <taxon>asterids</taxon>
        <taxon>lamiids</taxon>
        <taxon>Solanales</taxon>
        <taxon>Convolvulaceae</taxon>
        <taxon>Cuscuteae</taxon>
        <taxon>Cuscuta</taxon>
        <taxon>Cuscuta subgen. Grammica</taxon>
        <taxon>Cuscuta sect. Cleistogrammica</taxon>
    </lineage>
</organism>
<feature type="transmembrane region" description="Helical" evidence="11">
    <location>
        <begin position="478"/>
        <end position="495"/>
    </location>
</feature>
<dbReference type="GO" id="GO:0005227">
    <property type="term" value="F:calcium-activated cation channel activity"/>
    <property type="evidence" value="ECO:0007669"/>
    <property type="project" value="InterPro"/>
</dbReference>
<feature type="transmembrane region" description="Helical" evidence="11">
    <location>
        <begin position="543"/>
        <end position="576"/>
    </location>
</feature>
<evidence type="ECO:0000256" key="3">
    <source>
        <dbReference type="ARBA" id="ARBA00022448"/>
    </source>
</evidence>
<dbReference type="InterPro" id="IPR027815">
    <property type="entry name" value="CSC1/OSCA1-like_cyt"/>
</dbReference>
<feature type="domain" description="CSC1/OSCA1-like N-terminal transmembrane" evidence="13">
    <location>
        <begin position="5"/>
        <end position="165"/>
    </location>
</feature>
<evidence type="ECO:0000256" key="4">
    <source>
        <dbReference type="ARBA" id="ARBA00022692"/>
    </source>
</evidence>
<keyword evidence="3" id="KW-0813">Transport</keyword>
<comment type="caution">
    <text evidence="15">The sequence shown here is derived from an EMBL/GenBank/DDBJ whole genome shotgun (WGS) entry which is preliminary data.</text>
</comment>
<protein>
    <recommendedName>
        <fullName evidence="17">CSC1/OSCA1-like 7TM region domain-containing protein</fullName>
    </recommendedName>
</protein>
<dbReference type="InterPro" id="IPR003864">
    <property type="entry name" value="CSC1/OSCA1-like_7TM"/>
</dbReference>
<feature type="transmembrane region" description="Helical" evidence="11">
    <location>
        <begin position="440"/>
        <end position="458"/>
    </location>
</feature>
<feature type="transmembrane region" description="Helical" evidence="11">
    <location>
        <begin position="624"/>
        <end position="643"/>
    </location>
</feature>
<keyword evidence="9" id="KW-0407">Ion channel</keyword>
<accession>A0A328DNG0</accession>
<evidence type="ECO:0000256" key="9">
    <source>
        <dbReference type="ARBA" id="ARBA00023303"/>
    </source>
</evidence>
<feature type="transmembrane region" description="Helical" evidence="11">
    <location>
        <begin position="6"/>
        <end position="27"/>
    </location>
</feature>
<keyword evidence="8 11" id="KW-0472">Membrane</keyword>
<dbReference type="AlphaFoldDB" id="A0A328DNG0"/>
<feature type="transmembrane region" description="Helical" evidence="11">
    <location>
        <begin position="392"/>
        <end position="420"/>
    </location>
</feature>
<dbReference type="EMBL" id="NQVE01000115">
    <property type="protein sequence ID" value="RAL47215.1"/>
    <property type="molecule type" value="Genomic_DNA"/>
</dbReference>
<evidence type="ECO:0008006" key="17">
    <source>
        <dbReference type="Google" id="ProtNLM"/>
    </source>
</evidence>
<dbReference type="PANTHER" id="PTHR13018">
    <property type="entry name" value="PROBABLE MEMBRANE PROTEIN DUF221-RELATED"/>
    <property type="match status" value="1"/>
</dbReference>
<keyword evidence="5" id="KW-0106">Calcium</keyword>
<feature type="transmembrane region" description="Helical" evidence="11">
    <location>
        <begin position="348"/>
        <end position="372"/>
    </location>
</feature>
<keyword evidence="6 11" id="KW-1133">Transmembrane helix</keyword>
<dbReference type="Pfam" id="PF13967">
    <property type="entry name" value="RSN1_TM"/>
    <property type="match status" value="1"/>
</dbReference>
<gene>
    <name evidence="15" type="ORF">DM860_013180</name>
</gene>
<comment type="subcellular location">
    <subcellularLocation>
        <location evidence="1">Membrane</location>
        <topology evidence="1">Multi-pass membrane protein</topology>
    </subcellularLocation>
</comment>
<comment type="similarity">
    <text evidence="2">Belongs to the CSC1 (TC 1.A.17) family.</text>
</comment>
<evidence type="ECO:0000256" key="11">
    <source>
        <dbReference type="SAM" id="Phobius"/>
    </source>
</evidence>
<evidence type="ECO:0000313" key="16">
    <source>
        <dbReference type="Proteomes" id="UP000249390"/>
    </source>
</evidence>
<keyword evidence="16" id="KW-1185">Reference proteome</keyword>
<dbReference type="Proteomes" id="UP000249390">
    <property type="component" value="Unassembled WGS sequence"/>
</dbReference>
<feature type="transmembrane region" description="Helical" evidence="11">
    <location>
        <begin position="143"/>
        <end position="164"/>
    </location>
</feature>
<evidence type="ECO:0000256" key="8">
    <source>
        <dbReference type="ARBA" id="ARBA00023136"/>
    </source>
</evidence>
<evidence type="ECO:0000256" key="5">
    <source>
        <dbReference type="ARBA" id="ARBA00022837"/>
    </source>
</evidence>
<feature type="transmembrane region" description="Helical" evidence="11">
    <location>
        <begin position="597"/>
        <end position="618"/>
    </location>
</feature>
<dbReference type="InterPro" id="IPR045122">
    <property type="entry name" value="Csc1-like"/>
</dbReference>
<dbReference type="Pfam" id="PF02714">
    <property type="entry name" value="RSN1_7TM"/>
    <property type="match status" value="1"/>
</dbReference>
<evidence type="ECO:0000256" key="10">
    <source>
        <dbReference type="SAM" id="MobiDB-lite"/>
    </source>
</evidence>